<keyword evidence="1" id="KW-0378">Hydrolase</keyword>
<protein>
    <submittedName>
        <fullName evidence="1">HAD family hydrolase</fullName>
        <ecNumber evidence="1">3.-.-.-</ecNumber>
    </submittedName>
</protein>
<gene>
    <name evidence="1" type="ORF">ACI1P1_27170</name>
</gene>
<name>A0ACC7P4K0_9BACL</name>
<evidence type="ECO:0000313" key="2">
    <source>
        <dbReference type="Proteomes" id="UP001631969"/>
    </source>
</evidence>
<dbReference type="EMBL" id="JBJURJ010000024">
    <property type="protein sequence ID" value="MFM9331984.1"/>
    <property type="molecule type" value="Genomic_DNA"/>
</dbReference>
<organism evidence="1 2">
    <name type="scientific">Paenibacillus mesotrionivorans</name>
    <dbReference type="NCBI Taxonomy" id="3160968"/>
    <lineage>
        <taxon>Bacteria</taxon>
        <taxon>Bacillati</taxon>
        <taxon>Bacillota</taxon>
        <taxon>Bacilli</taxon>
        <taxon>Bacillales</taxon>
        <taxon>Paenibacillaceae</taxon>
        <taxon>Paenibacillus</taxon>
    </lineage>
</organism>
<dbReference type="Proteomes" id="UP001631969">
    <property type="component" value="Unassembled WGS sequence"/>
</dbReference>
<accession>A0ACC7P4K0</accession>
<comment type="caution">
    <text evidence="1">The sequence shown here is derived from an EMBL/GenBank/DDBJ whole genome shotgun (WGS) entry which is preliminary data.</text>
</comment>
<keyword evidence="2" id="KW-1185">Reference proteome</keyword>
<proteinExistence type="predicted"/>
<sequence length="220" mass="24801">MFAKPEAMIFDMDGTLFQTESLLIPAYHATFDEMHREGSYTDETPDENIIIGCLGMLLPEIWRRVLPDANEQVRQRADELFVRYELEYLEKGYGELYPGVAEILNRLKASGIRLFVASNGLEGYVRGVARMKGITPLFEELYSAGEHQTSSKVDLVRLLLERHNLRDAWMVGDRSSDVEAGLKNNLTVIGCDYAGFGDGSELDGSHVRIRSFAELPDLYA</sequence>
<reference evidence="1" key="1">
    <citation type="submission" date="2024-12" db="EMBL/GenBank/DDBJ databases">
        <authorList>
            <person name="Wu N."/>
        </authorList>
    </citation>
    <scope>NUCLEOTIDE SEQUENCE</scope>
    <source>
        <strain evidence="1">P15</strain>
    </source>
</reference>
<evidence type="ECO:0000313" key="1">
    <source>
        <dbReference type="EMBL" id="MFM9331984.1"/>
    </source>
</evidence>
<dbReference type="EC" id="3.-.-.-" evidence="1"/>